<keyword evidence="1" id="KW-0472">Membrane</keyword>
<accession>A0ABY3B4G9</accession>
<name>A0ABY3B4G9_9BACL</name>
<dbReference type="RefSeq" id="WP_142613999.1">
    <property type="nucleotide sequence ID" value="NZ_VIJZ01000009.1"/>
</dbReference>
<dbReference type="EMBL" id="VIJZ01000009">
    <property type="protein sequence ID" value="TQR97048.1"/>
    <property type="molecule type" value="Genomic_DNA"/>
</dbReference>
<feature type="transmembrane region" description="Helical" evidence="1">
    <location>
        <begin position="59"/>
        <end position="78"/>
    </location>
</feature>
<reference evidence="2 3" key="1">
    <citation type="submission" date="2019-07" db="EMBL/GenBank/DDBJ databases">
        <title>Paenibacillus ottowii sp. nov. isolated from a fermentation system processing bovine manure.</title>
        <authorList>
            <person name="Velazquez L.F."/>
            <person name="Rajbanshi S."/>
            <person name="Guan S."/>
            <person name="Hinchee M."/>
            <person name="Welsh A."/>
        </authorList>
    </citation>
    <scope>NUCLEOTIDE SEQUENCE [LARGE SCALE GENOMIC DNA]</scope>
    <source>
        <strain evidence="2 3">MS2379</strain>
    </source>
</reference>
<keyword evidence="1" id="KW-1133">Transmembrane helix</keyword>
<keyword evidence="1" id="KW-0812">Transmembrane</keyword>
<keyword evidence="3" id="KW-1185">Reference proteome</keyword>
<evidence type="ECO:0008006" key="4">
    <source>
        <dbReference type="Google" id="ProtNLM"/>
    </source>
</evidence>
<evidence type="ECO:0000313" key="2">
    <source>
        <dbReference type="EMBL" id="TQR97048.1"/>
    </source>
</evidence>
<comment type="caution">
    <text evidence="2">The sequence shown here is derived from an EMBL/GenBank/DDBJ whole genome shotgun (WGS) entry which is preliminary data.</text>
</comment>
<organism evidence="2 3">
    <name type="scientific">Paenibacillus ottowii</name>
    <dbReference type="NCBI Taxonomy" id="2315729"/>
    <lineage>
        <taxon>Bacteria</taxon>
        <taxon>Bacillati</taxon>
        <taxon>Bacillota</taxon>
        <taxon>Bacilli</taxon>
        <taxon>Bacillales</taxon>
        <taxon>Paenibacillaceae</taxon>
        <taxon>Paenibacillus</taxon>
    </lineage>
</organism>
<protein>
    <recommendedName>
        <fullName evidence="4">DUF4179 domain-containing protein</fullName>
    </recommendedName>
</protein>
<sequence length="505" mass="56524">MSNINRDIPVELPVEHGQELKHALNQLAAPQKLHDFAKNISVHAAESKTGRVRPRIRELAMVLTACCAAAVALTLITAQVSPAFASLVGSIPGFSVASDWLTSLRKSDGVQNANSHQYQPSAPVVQQLGDATVGLSDVYLTSDKLVYKVFVRSDRIKRNIITNSDGSLGVDGKAVGYYVKSMDFPGYGSGILKIVHDEHTGEPIMVIPTMTELTPQEVASFLNTNPTKLSFVFYEPQQGKKLPEKHILNVKFDKSQWKEDKIYPQQQSVKVTGNPEIQTIDVQEVKVTPMNTYVTLHLNSAGDHILDLDWNDLSVQLTDNKGNAYQLDTYRDVDEKSGRMGSDTIKLVFASSPYFDKEVSRLALKIGHVKLTEIKSFPLSLDEHLPKILHFKDKEMLLTKARYEDGFLKLNINQNPDNPMSIYFNIPAFDAKVYKSHALYQKLFVGNLDKEGWSKNKLRIEEGKGEYEVSVMAPKQNSYEIEMMNAPSEAEKVQINKTIELNLEK</sequence>
<evidence type="ECO:0000256" key="1">
    <source>
        <dbReference type="SAM" id="Phobius"/>
    </source>
</evidence>
<proteinExistence type="predicted"/>
<dbReference type="Proteomes" id="UP000319219">
    <property type="component" value="Unassembled WGS sequence"/>
</dbReference>
<gene>
    <name evidence="2" type="ORF">FKV70_20205</name>
</gene>
<evidence type="ECO:0000313" key="3">
    <source>
        <dbReference type="Proteomes" id="UP000319219"/>
    </source>
</evidence>